<reference evidence="12" key="2">
    <citation type="journal article" date="2021" name="PeerJ">
        <title>Extensive microbial diversity within the chicken gut microbiome revealed by metagenomics and culture.</title>
        <authorList>
            <person name="Gilroy R."/>
            <person name="Ravi A."/>
            <person name="Getino M."/>
            <person name="Pursley I."/>
            <person name="Horton D.L."/>
            <person name="Alikhan N.F."/>
            <person name="Baker D."/>
            <person name="Gharbi K."/>
            <person name="Hall N."/>
            <person name="Watson M."/>
            <person name="Adriaenssens E.M."/>
            <person name="Foster-Nyarko E."/>
            <person name="Jarju S."/>
            <person name="Secka A."/>
            <person name="Antonio M."/>
            <person name="Oren A."/>
            <person name="Chaudhuri R.R."/>
            <person name="La Ragione R."/>
            <person name="Hildebrand F."/>
            <person name="Pallen M.J."/>
        </authorList>
    </citation>
    <scope>NUCLEOTIDE SEQUENCE</scope>
    <source>
        <strain evidence="12">ChiBcolR7-354</strain>
    </source>
</reference>
<dbReference type="EMBL" id="DVGA01000098">
    <property type="protein sequence ID" value="HIQ79351.1"/>
    <property type="molecule type" value="Genomic_DNA"/>
</dbReference>
<evidence type="ECO:0000256" key="6">
    <source>
        <dbReference type="ARBA" id="ARBA00022741"/>
    </source>
</evidence>
<dbReference type="GO" id="GO:0005524">
    <property type="term" value="F:ATP binding"/>
    <property type="evidence" value="ECO:0007669"/>
    <property type="project" value="UniProtKB-KW"/>
</dbReference>
<dbReference type="GO" id="GO:0004515">
    <property type="term" value="F:nicotinate-nucleotide adenylyltransferase activity"/>
    <property type="evidence" value="ECO:0007669"/>
    <property type="project" value="UniProtKB-UniRule"/>
</dbReference>
<organism evidence="12 13">
    <name type="scientific">Candidatus Scatomorpha intestinavium</name>
    <dbReference type="NCBI Taxonomy" id="2840922"/>
    <lineage>
        <taxon>Bacteria</taxon>
        <taxon>Bacillati</taxon>
        <taxon>Bacillota</taxon>
        <taxon>Clostridia</taxon>
        <taxon>Eubacteriales</taxon>
        <taxon>Candidatus Scatomorpha</taxon>
    </lineage>
</organism>
<dbReference type="Gene3D" id="3.40.50.620">
    <property type="entry name" value="HUPs"/>
    <property type="match status" value="1"/>
</dbReference>
<evidence type="ECO:0000259" key="11">
    <source>
        <dbReference type="Pfam" id="PF01467"/>
    </source>
</evidence>
<dbReference type="Pfam" id="PF01467">
    <property type="entry name" value="CTP_transf_like"/>
    <property type="match status" value="1"/>
</dbReference>
<protein>
    <recommendedName>
        <fullName evidence="10">Probable nicotinate-nucleotide adenylyltransferase</fullName>
        <ecNumber evidence="10">2.7.7.18</ecNumber>
    </recommendedName>
    <alternativeName>
        <fullName evidence="10">Deamido-NAD(+) diphosphorylase</fullName>
    </alternativeName>
    <alternativeName>
        <fullName evidence="10">Deamido-NAD(+) pyrophosphorylase</fullName>
    </alternativeName>
    <alternativeName>
        <fullName evidence="10">Nicotinate mononucleotide adenylyltransferase</fullName>
        <shortName evidence="10">NaMN adenylyltransferase</shortName>
    </alternativeName>
</protein>
<keyword evidence="5 10" id="KW-0548">Nucleotidyltransferase</keyword>
<evidence type="ECO:0000256" key="10">
    <source>
        <dbReference type="HAMAP-Rule" id="MF_00244"/>
    </source>
</evidence>
<sequence length="191" mass="20331">MKIGLFCGCFDPVHSGHIRAASAFRSAAGLDAVLLVPANDSYRKFGSAMQGGLHRLRMCALAVSGHEGLAVSGFEVRSPSLPYTSDTVAYARGCCAGAEIYLCMGSDAAKYVTRWECFGALKDSVRFLVADRGAGAPEELLQSGAAAFCIPLEPDGVSSTAIRRALRQRAGLPAGLDGKVYRYIREKSLYE</sequence>
<keyword evidence="7 10" id="KW-0067">ATP-binding</keyword>
<dbReference type="InterPro" id="IPR014729">
    <property type="entry name" value="Rossmann-like_a/b/a_fold"/>
</dbReference>
<evidence type="ECO:0000256" key="1">
    <source>
        <dbReference type="ARBA" id="ARBA00002324"/>
    </source>
</evidence>
<evidence type="ECO:0000256" key="2">
    <source>
        <dbReference type="ARBA" id="ARBA00005019"/>
    </source>
</evidence>
<dbReference type="SUPFAM" id="SSF52374">
    <property type="entry name" value="Nucleotidylyl transferase"/>
    <property type="match status" value="1"/>
</dbReference>
<feature type="domain" description="Cytidyltransferase-like" evidence="11">
    <location>
        <begin position="5"/>
        <end position="164"/>
    </location>
</feature>
<dbReference type="GO" id="GO:0009435">
    <property type="term" value="P:NAD+ biosynthetic process"/>
    <property type="evidence" value="ECO:0007669"/>
    <property type="project" value="UniProtKB-UniRule"/>
</dbReference>
<dbReference type="InterPro" id="IPR004821">
    <property type="entry name" value="Cyt_trans-like"/>
</dbReference>
<dbReference type="PANTHER" id="PTHR39321">
    <property type="entry name" value="NICOTINATE-NUCLEOTIDE ADENYLYLTRANSFERASE-RELATED"/>
    <property type="match status" value="1"/>
</dbReference>
<dbReference type="HAMAP" id="MF_00244">
    <property type="entry name" value="NaMN_adenylyltr"/>
    <property type="match status" value="1"/>
</dbReference>
<evidence type="ECO:0000256" key="8">
    <source>
        <dbReference type="ARBA" id="ARBA00023027"/>
    </source>
</evidence>
<gene>
    <name evidence="10" type="primary">nadD</name>
    <name evidence="12" type="ORF">IAB77_08860</name>
</gene>
<evidence type="ECO:0000256" key="9">
    <source>
        <dbReference type="ARBA" id="ARBA00048721"/>
    </source>
</evidence>
<keyword evidence="8 10" id="KW-0520">NAD</keyword>
<evidence type="ECO:0000313" key="12">
    <source>
        <dbReference type="EMBL" id="HIQ79351.1"/>
    </source>
</evidence>
<comment type="function">
    <text evidence="1 10">Catalyzes the reversible adenylation of nicotinate mononucleotide (NaMN) to nicotinic acid adenine dinucleotide (NaAD).</text>
</comment>
<dbReference type="PANTHER" id="PTHR39321:SF3">
    <property type="entry name" value="PHOSPHOPANTETHEINE ADENYLYLTRANSFERASE"/>
    <property type="match status" value="1"/>
</dbReference>
<evidence type="ECO:0000256" key="4">
    <source>
        <dbReference type="ARBA" id="ARBA00022679"/>
    </source>
</evidence>
<comment type="similarity">
    <text evidence="10">Belongs to the NadD family.</text>
</comment>
<reference evidence="12" key="1">
    <citation type="submission" date="2020-10" db="EMBL/GenBank/DDBJ databases">
        <authorList>
            <person name="Gilroy R."/>
        </authorList>
    </citation>
    <scope>NUCLEOTIDE SEQUENCE</scope>
    <source>
        <strain evidence="12">ChiBcolR7-354</strain>
    </source>
</reference>
<dbReference type="EC" id="2.7.7.18" evidence="10"/>
<comment type="caution">
    <text evidence="12">The sequence shown here is derived from an EMBL/GenBank/DDBJ whole genome shotgun (WGS) entry which is preliminary data.</text>
</comment>
<keyword evidence="6 10" id="KW-0547">Nucleotide-binding</keyword>
<evidence type="ECO:0000256" key="7">
    <source>
        <dbReference type="ARBA" id="ARBA00022840"/>
    </source>
</evidence>
<dbReference type="AlphaFoldDB" id="A0A9D0ZH57"/>
<evidence type="ECO:0000256" key="5">
    <source>
        <dbReference type="ARBA" id="ARBA00022695"/>
    </source>
</evidence>
<keyword evidence="3 10" id="KW-0662">Pyridine nucleotide biosynthesis</keyword>
<comment type="catalytic activity">
    <reaction evidence="9 10">
        <text>nicotinate beta-D-ribonucleotide + ATP + H(+) = deamido-NAD(+) + diphosphate</text>
        <dbReference type="Rhea" id="RHEA:22860"/>
        <dbReference type="ChEBI" id="CHEBI:15378"/>
        <dbReference type="ChEBI" id="CHEBI:30616"/>
        <dbReference type="ChEBI" id="CHEBI:33019"/>
        <dbReference type="ChEBI" id="CHEBI:57502"/>
        <dbReference type="ChEBI" id="CHEBI:58437"/>
        <dbReference type="EC" id="2.7.7.18"/>
    </reaction>
</comment>
<evidence type="ECO:0000313" key="13">
    <source>
        <dbReference type="Proteomes" id="UP000824262"/>
    </source>
</evidence>
<dbReference type="CDD" id="cd02165">
    <property type="entry name" value="NMNAT"/>
    <property type="match status" value="1"/>
</dbReference>
<accession>A0A9D0ZH57</accession>
<dbReference type="InterPro" id="IPR005248">
    <property type="entry name" value="NadD/NMNAT"/>
</dbReference>
<keyword evidence="4 10" id="KW-0808">Transferase</keyword>
<dbReference type="Proteomes" id="UP000824262">
    <property type="component" value="Unassembled WGS sequence"/>
</dbReference>
<name>A0A9D0ZH57_9FIRM</name>
<proteinExistence type="inferred from homology"/>
<evidence type="ECO:0000256" key="3">
    <source>
        <dbReference type="ARBA" id="ARBA00022642"/>
    </source>
</evidence>
<comment type="pathway">
    <text evidence="2 10">Cofactor biosynthesis; NAD(+) biosynthesis; deamido-NAD(+) from nicotinate D-ribonucleotide: step 1/1.</text>
</comment>